<accession>A0A3Q8I2S6</accession>
<reference evidence="3" key="1">
    <citation type="journal article" date="2018" name="J. Ind. Microbiol. Biotechnol.">
        <title>Genome mining reveals uncommon alkylpyrones as type III PKS products from myxobacteria.</title>
        <authorList>
            <person name="Hug J.J."/>
            <person name="Panter F."/>
            <person name="Krug D."/>
            <person name="Muller R."/>
        </authorList>
    </citation>
    <scope>NUCLEOTIDE SEQUENCE</scope>
    <source>
        <strain evidence="3">MNa10638</strain>
    </source>
</reference>
<feature type="region of interest" description="Disordered" evidence="1">
    <location>
        <begin position="26"/>
        <end position="51"/>
    </location>
</feature>
<sequence length="289" mass="30058">MLRRSLPCSFVLLVVVACGPGGLPGQDEVAGDQTDDAPDTTTTSNETDGSTTVGTTTWSDGGTFLDDGCYDGCDESFLCDLVEQDCPEGDKCIPEAGAISSSWDGSACIAVTGEGKIGEACESAGIDWGADNCGADSFCWMLEPPVEGSFAGICVPFCQENGQCAEGYSCEGFGTDLAYCVPTCDPFLQDCAEGFGCTFVEVGFMCIESEPAPNGVCNQFFTCNPGSLCIDQEFLVECPGDTCCAEFCDLDQGDGPCQAVDPGYACVPFYEEGQAPPELANLGVCILPA</sequence>
<feature type="signal peptide" evidence="2">
    <location>
        <begin position="1"/>
        <end position="19"/>
    </location>
</feature>
<name>A0A3Q8I2S6_9BACT</name>
<keyword evidence="2" id="KW-0732">Signal</keyword>
<keyword evidence="3" id="KW-0449">Lipoprotein</keyword>
<evidence type="ECO:0000256" key="1">
    <source>
        <dbReference type="SAM" id="MobiDB-lite"/>
    </source>
</evidence>
<protein>
    <submittedName>
        <fullName evidence="3">Lipoprotein</fullName>
    </submittedName>
</protein>
<evidence type="ECO:0000256" key="2">
    <source>
        <dbReference type="SAM" id="SignalP"/>
    </source>
</evidence>
<feature type="chain" id="PRO_5018755332" evidence="2">
    <location>
        <begin position="20"/>
        <end position="289"/>
    </location>
</feature>
<feature type="compositionally biased region" description="Acidic residues" evidence="1">
    <location>
        <begin position="29"/>
        <end position="38"/>
    </location>
</feature>
<proteinExistence type="predicted"/>
<organism evidence="3">
    <name type="scientific">Pseudenhygromyxa salsuginis</name>
    <dbReference type="NCBI Taxonomy" id="442868"/>
    <lineage>
        <taxon>Bacteria</taxon>
        <taxon>Pseudomonadati</taxon>
        <taxon>Myxococcota</taxon>
        <taxon>Polyangia</taxon>
        <taxon>Nannocystales</taxon>
        <taxon>Nannocystaceae</taxon>
        <taxon>Pseudenhygromyxa</taxon>
    </lineage>
</organism>
<dbReference type="PROSITE" id="PS51257">
    <property type="entry name" value="PROKAR_LIPOPROTEIN"/>
    <property type="match status" value="1"/>
</dbReference>
<dbReference type="AlphaFoldDB" id="A0A3Q8I2S6"/>
<dbReference type="EMBL" id="MH908895">
    <property type="protein sequence ID" value="AYM53147.1"/>
    <property type="molecule type" value="Genomic_DNA"/>
</dbReference>
<feature type="compositionally biased region" description="Low complexity" evidence="1">
    <location>
        <begin position="39"/>
        <end position="51"/>
    </location>
</feature>
<evidence type="ECO:0000313" key="3">
    <source>
        <dbReference type="EMBL" id="AYM53147.1"/>
    </source>
</evidence>